<dbReference type="EMBL" id="JAGIOE010000001">
    <property type="protein sequence ID" value="MBP2372904.1"/>
    <property type="molecule type" value="Genomic_DNA"/>
</dbReference>
<protein>
    <submittedName>
        <fullName evidence="9">Peptide/nickel transport system permease protein</fullName>
    </submittedName>
</protein>
<organism evidence="9 10">
    <name type="scientific">Paeniglutamicibacter psychrophenolicus</name>
    <dbReference type="NCBI Taxonomy" id="257454"/>
    <lineage>
        <taxon>Bacteria</taxon>
        <taxon>Bacillati</taxon>
        <taxon>Actinomycetota</taxon>
        <taxon>Actinomycetes</taxon>
        <taxon>Micrococcales</taxon>
        <taxon>Micrococcaceae</taxon>
        <taxon>Paeniglutamicibacter</taxon>
    </lineage>
</organism>
<dbReference type="Pfam" id="PF00528">
    <property type="entry name" value="BPD_transp_1"/>
    <property type="match status" value="1"/>
</dbReference>
<evidence type="ECO:0000313" key="10">
    <source>
        <dbReference type="Proteomes" id="UP000766570"/>
    </source>
</evidence>
<proteinExistence type="inferred from homology"/>
<keyword evidence="5 7" id="KW-1133">Transmembrane helix</keyword>
<evidence type="ECO:0000256" key="5">
    <source>
        <dbReference type="ARBA" id="ARBA00022989"/>
    </source>
</evidence>
<keyword evidence="3" id="KW-1003">Cell membrane</keyword>
<keyword evidence="2 7" id="KW-0813">Transport</keyword>
<feature type="transmembrane region" description="Helical" evidence="7">
    <location>
        <begin position="234"/>
        <end position="261"/>
    </location>
</feature>
<comment type="similarity">
    <text evidence="7">Belongs to the binding-protein-dependent transport system permease family.</text>
</comment>
<evidence type="ECO:0000256" key="1">
    <source>
        <dbReference type="ARBA" id="ARBA00004651"/>
    </source>
</evidence>
<feature type="domain" description="ABC transmembrane type-1" evidence="8">
    <location>
        <begin position="95"/>
        <end position="304"/>
    </location>
</feature>
<evidence type="ECO:0000313" key="9">
    <source>
        <dbReference type="EMBL" id="MBP2372904.1"/>
    </source>
</evidence>
<evidence type="ECO:0000256" key="2">
    <source>
        <dbReference type="ARBA" id="ARBA00022448"/>
    </source>
</evidence>
<comment type="subcellular location">
    <subcellularLocation>
        <location evidence="1 7">Cell membrane</location>
        <topology evidence="1 7">Multi-pass membrane protein</topology>
    </subcellularLocation>
</comment>
<dbReference type="RefSeq" id="WP_209906157.1">
    <property type="nucleotide sequence ID" value="NZ_BAAAMI010000019.1"/>
</dbReference>
<evidence type="ECO:0000259" key="8">
    <source>
        <dbReference type="PROSITE" id="PS50928"/>
    </source>
</evidence>
<sequence>MLNYIFKRLLALLPTIAVPMVLLFILLRLTPGDPAAVILGEEATATDIEKLREEMGLNQPIILQFIVWLGRMVRFDFGDSIFLRAPVSELVLAAATVTAQLAVLALIVAVLLGPLLGAIAASTKSRIVDKAMVVGSAVGIAMPTFWLAILMVLVFGVIFRWFPVAGYVAPTENFVQFLSFMAMPALALGVLEAATLFRYSRNGVLDAKFQPFVNTARAQGIGEKTITGKYVFRAALVPVVTVVGLSMASLLGGAVVTENVFSLPGLGKLLLTAVDRRDYPLIEGCIFLIAIIFVMVNLLVDVVCALIDPRIRLDSKD</sequence>
<evidence type="ECO:0000256" key="6">
    <source>
        <dbReference type="ARBA" id="ARBA00023136"/>
    </source>
</evidence>
<name>A0ABS4W9L6_9MICC</name>
<dbReference type="InterPro" id="IPR045621">
    <property type="entry name" value="BPD_transp_1_N"/>
</dbReference>
<dbReference type="SUPFAM" id="SSF161098">
    <property type="entry name" value="MetI-like"/>
    <property type="match status" value="1"/>
</dbReference>
<dbReference type="Proteomes" id="UP000766570">
    <property type="component" value="Unassembled WGS sequence"/>
</dbReference>
<evidence type="ECO:0000256" key="7">
    <source>
        <dbReference type="RuleBase" id="RU363032"/>
    </source>
</evidence>
<dbReference type="Gene3D" id="1.10.3720.10">
    <property type="entry name" value="MetI-like"/>
    <property type="match status" value="1"/>
</dbReference>
<comment type="caution">
    <text evidence="9">The sequence shown here is derived from an EMBL/GenBank/DDBJ whole genome shotgun (WGS) entry which is preliminary data.</text>
</comment>
<dbReference type="InterPro" id="IPR035906">
    <property type="entry name" value="MetI-like_sf"/>
</dbReference>
<accession>A0ABS4W9L6</accession>
<reference evidence="9 10" key="1">
    <citation type="submission" date="2021-03" db="EMBL/GenBank/DDBJ databases">
        <title>Sequencing the genomes of 1000 actinobacteria strains.</title>
        <authorList>
            <person name="Klenk H.-P."/>
        </authorList>
    </citation>
    <scope>NUCLEOTIDE SEQUENCE [LARGE SCALE GENOMIC DNA]</scope>
    <source>
        <strain evidence="9 10">DSM 15454</strain>
    </source>
</reference>
<dbReference type="Pfam" id="PF19300">
    <property type="entry name" value="BPD_transp_1_N"/>
    <property type="match status" value="1"/>
</dbReference>
<evidence type="ECO:0000256" key="3">
    <source>
        <dbReference type="ARBA" id="ARBA00022475"/>
    </source>
</evidence>
<keyword evidence="6 7" id="KW-0472">Membrane</keyword>
<evidence type="ECO:0000256" key="4">
    <source>
        <dbReference type="ARBA" id="ARBA00022692"/>
    </source>
</evidence>
<dbReference type="PROSITE" id="PS50928">
    <property type="entry name" value="ABC_TM1"/>
    <property type="match status" value="1"/>
</dbReference>
<feature type="transmembrane region" description="Helical" evidence="7">
    <location>
        <begin position="9"/>
        <end position="27"/>
    </location>
</feature>
<dbReference type="CDD" id="cd06261">
    <property type="entry name" value="TM_PBP2"/>
    <property type="match status" value="1"/>
</dbReference>
<dbReference type="InterPro" id="IPR000515">
    <property type="entry name" value="MetI-like"/>
</dbReference>
<dbReference type="PANTHER" id="PTHR43163:SF6">
    <property type="entry name" value="DIPEPTIDE TRANSPORT SYSTEM PERMEASE PROTEIN DPPB-RELATED"/>
    <property type="match status" value="1"/>
</dbReference>
<keyword evidence="10" id="KW-1185">Reference proteome</keyword>
<feature type="transmembrane region" description="Helical" evidence="7">
    <location>
        <begin position="174"/>
        <end position="197"/>
    </location>
</feature>
<gene>
    <name evidence="9" type="ORF">JOF46_000816</name>
</gene>
<keyword evidence="4 7" id="KW-0812">Transmembrane</keyword>
<feature type="transmembrane region" description="Helical" evidence="7">
    <location>
        <begin position="281"/>
        <end position="307"/>
    </location>
</feature>
<feature type="transmembrane region" description="Helical" evidence="7">
    <location>
        <begin position="133"/>
        <end position="162"/>
    </location>
</feature>
<feature type="transmembrane region" description="Helical" evidence="7">
    <location>
        <begin position="90"/>
        <end position="121"/>
    </location>
</feature>
<dbReference type="PANTHER" id="PTHR43163">
    <property type="entry name" value="DIPEPTIDE TRANSPORT SYSTEM PERMEASE PROTEIN DPPB-RELATED"/>
    <property type="match status" value="1"/>
</dbReference>